<keyword evidence="3" id="KW-1185">Reference proteome</keyword>
<dbReference type="Gramene" id="EOY18649">
    <property type="protein sequence ID" value="EOY18649"/>
    <property type="gene ID" value="TCM_043143"/>
</dbReference>
<dbReference type="Proteomes" id="UP000026915">
    <property type="component" value="Chromosome 10"/>
</dbReference>
<evidence type="ECO:0000313" key="3">
    <source>
        <dbReference type="Proteomes" id="UP000026915"/>
    </source>
</evidence>
<keyword evidence="1" id="KW-0732">Signal</keyword>
<proteinExistence type="predicted"/>
<name>A0A061FV41_THECC</name>
<evidence type="ECO:0000256" key="1">
    <source>
        <dbReference type="SAM" id="SignalP"/>
    </source>
</evidence>
<organism evidence="2 3">
    <name type="scientific">Theobroma cacao</name>
    <name type="common">Cacao</name>
    <name type="synonym">Cocoa</name>
    <dbReference type="NCBI Taxonomy" id="3641"/>
    <lineage>
        <taxon>Eukaryota</taxon>
        <taxon>Viridiplantae</taxon>
        <taxon>Streptophyta</taxon>
        <taxon>Embryophyta</taxon>
        <taxon>Tracheophyta</taxon>
        <taxon>Spermatophyta</taxon>
        <taxon>Magnoliopsida</taxon>
        <taxon>eudicotyledons</taxon>
        <taxon>Gunneridae</taxon>
        <taxon>Pentapetalae</taxon>
        <taxon>rosids</taxon>
        <taxon>malvids</taxon>
        <taxon>Malvales</taxon>
        <taxon>Malvaceae</taxon>
        <taxon>Byttnerioideae</taxon>
        <taxon>Theobroma</taxon>
    </lineage>
</organism>
<feature type="signal peptide" evidence="1">
    <location>
        <begin position="1"/>
        <end position="37"/>
    </location>
</feature>
<protein>
    <submittedName>
        <fullName evidence="2">Uncharacterized protein</fullName>
    </submittedName>
</protein>
<dbReference type="AlphaFoldDB" id="A0A061FV41"/>
<dbReference type="EMBL" id="CM001888">
    <property type="protein sequence ID" value="EOY18649.1"/>
    <property type="molecule type" value="Genomic_DNA"/>
</dbReference>
<gene>
    <name evidence="2" type="ORF">TCM_043143</name>
</gene>
<evidence type="ECO:0000313" key="2">
    <source>
        <dbReference type="EMBL" id="EOY18649.1"/>
    </source>
</evidence>
<accession>A0A061FV41</accession>
<dbReference type="InParanoid" id="A0A061FV41"/>
<feature type="chain" id="PRO_5001598345" evidence="1">
    <location>
        <begin position="38"/>
        <end position="93"/>
    </location>
</feature>
<reference evidence="2 3" key="1">
    <citation type="journal article" date="2013" name="Genome Biol.">
        <title>The genome sequence of the most widely cultivated cacao type and its use to identify candidate genes regulating pod color.</title>
        <authorList>
            <person name="Motamayor J.C."/>
            <person name="Mockaitis K."/>
            <person name="Schmutz J."/>
            <person name="Haiminen N."/>
            <person name="Iii D.L."/>
            <person name="Cornejo O."/>
            <person name="Findley S.D."/>
            <person name="Zheng P."/>
            <person name="Utro F."/>
            <person name="Royaert S."/>
            <person name="Saski C."/>
            <person name="Jenkins J."/>
            <person name="Podicheti R."/>
            <person name="Zhao M."/>
            <person name="Scheffler B.E."/>
            <person name="Stack J.C."/>
            <person name="Feltus F.A."/>
            <person name="Mustiga G.M."/>
            <person name="Amores F."/>
            <person name="Phillips W."/>
            <person name="Marelli J.P."/>
            <person name="May G.D."/>
            <person name="Shapiro H."/>
            <person name="Ma J."/>
            <person name="Bustamante C.D."/>
            <person name="Schnell R.J."/>
            <person name="Main D."/>
            <person name="Gilbert D."/>
            <person name="Parida L."/>
            <person name="Kuhn D.N."/>
        </authorList>
    </citation>
    <scope>NUCLEOTIDE SEQUENCE [LARGE SCALE GENOMIC DNA]</scope>
    <source>
        <strain evidence="3">cv. Matina 1-6</strain>
    </source>
</reference>
<dbReference type="HOGENOM" id="CLU_2403929_0_0_1"/>
<sequence>MANPRNSCILLTKRSITGLGVVLFLMLVHLLPLPASSEESVQVQGVLGIPKYQRPPCNADHPNHCPKAVKGARSRHCNVANRCRGVHEPPSRS</sequence>